<keyword evidence="3" id="KW-1185">Reference proteome</keyword>
<proteinExistence type="predicted"/>
<dbReference type="RefSeq" id="WP_303276448.1">
    <property type="nucleotide sequence ID" value="NZ_JAUOEK010000050.1"/>
</dbReference>
<dbReference type="CDD" id="cd18873">
    <property type="entry name" value="NUDIX_NadM_like"/>
    <property type="match status" value="1"/>
</dbReference>
<dbReference type="InterPro" id="IPR054105">
    <property type="entry name" value="WHD_NrtR"/>
</dbReference>
<dbReference type="Pfam" id="PF21906">
    <property type="entry name" value="WHD_NrtR"/>
    <property type="match status" value="1"/>
</dbReference>
<protein>
    <submittedName>
        <fullName evidence="2">NUDIX hydrolase</fullName>
    </submittedName>
</protein>
<evidence type="ECO:0000259" key="1">
    <source>
        <dbReference type="Pfam" id="PF21906"/>
    </source>
</evidence>
<dbReference type="InterPro" id="IPR036390">
    <property type="entry name" value="WH_DNA-bd_sf"/>
</dbReference>
<dbReference type="InterPro" id="IPR015797">
    <property type="entry name" value="NUDIX_hydrolase-like_dom_sf"/>
</dbReference>
<organism evidence="2 3">
    <name type="scientific">Flavivirga aquimarina</name>
    <dbReference type="NCBI Taxonomy" id="2027862"/>
    <lineage>
        <taxon>Bacteria</taxon>
        <taxon>Pseudomonadati</taxon>
        <taxon>Bacteroidota</taxon>
        <taxon>Flavobacteriia</taxon>
        <taxon>Flavobacteriales</taxon>
        <taxon>Flavobacteriaceae</taxon>
        <taxon>Flavivirga</taxon>
    </lineage>
</organism>
<reference evidence="2" key="1">
    <citation type="submission" date="2023-07" db="EMBL/GenBank/DDBJ databases">
        <title>Two novel species in the genus Flavivirga.</title>
        <authorList>
            <person name="Kwon K."/>
        </authorList>
    </citation>
    <scope>NUCLEOTIDE SEQUENCE</scope>
    <source>
        <strain evidence="2">KCTC 52353</strain>
    </source>
</reference>
<sequence>MNPKIIPNISVDCVVFGFNIRSKSLNVLLIERKLKSKDSNELIIDDFKLTGYHMFENETLDQSASRVMKELTGLDHLYKKQFKTYGSPNRLMNPKDIIWADSENFNLRTLTVAYYFLISTNDVNLENRKYNPQWFPILNLPELGFDHEQIIAEAHEDLKLKSLHEPLVFKLLPNKFTINELQNLYEAVLGIEIDNRNFRRKVIKKKYIIALNEKQVGVSKKPAQLYTFSMDIYKKADEKSYLINI</sequence>
<dbReference type="Proteomes" id="UP001176883">
    <property type="component" value="Unassembled WGS sequence"/>
</dbReference>
<dbReference type="InterPro" id="IPR036388">
    <property type="entry name" value="WH-like_DNA-bd_sf"/>
</dbReference>
<dbReference type="SUPFAM" id="SSF55811">
    <property type="entry name" value="Nudix"/>
    <property type="match status" value="1"/>
</dbReference>
<dbReference type="EMBL" id="JAUOEK010000050">
    <property type="protein sequence ID" value="MDO5968769.1"/>
    <property type="molecule type" value="Genomic_DNA"/>
</dbReference>
<dbReference type="PANTHER" id="PTHR43736">
    <property type="entry name" value="ADP-RIBOSE PYROPHOSPHATASE"/>
    <property type="match status" value="1"/>
</dbReference>
<feature type="domain" description="NrtR DNA-binding winged helix" evidence="1">
    <location>
        <begin position="168"/>
        <end position="228"/>
    </location>
</feature>
<dbReference type="SUPFAM" id="SSF46785">
    <property type="entry name" value="Winged helix' DNA-binding domain"/>
    <property type="match status" value="1"/>
</dbReference>
<comment type="caution">
    <text evidence="2">The sequence shown here is derived from an EMBL/GenBank/DDBJ whole genome shotgun (WGS) entry which is preliminary data.</text>
</comment>
<dbReference type="GO" id="GO:0016787">
    <property type="term" value="F:hydrolase activity"/>
    <property type="evidence" value="ECO:0007669"/>
    <property type="project" value="UniProtKB-KW"/>
</dbReference>
<evidence type="ECO:0000313" key="2">
    <source>
        <dbReference type="EMBL" id="MDO5968769.1"/>
    </source>
</evidence>
<dbReference type="Gene3D" id="1.10.10.10">
    <property type="entry name" value="Winged helix-like DNA-binding domain superfamily/Winged helix DNA-binding domain"/>
    <property type="match status" value="1"/>
</dbReference>
<name>A0ABT8W6R9_9FLAO</name>
<evidence type="ECO:0000313" key="3">
    <source>
        <dbReference type="Proteomes" id="UP001176883"/>
    </source>
</evidence>
<accession>A0ABT8W6R9</accession>
<dbReference type="Gene3D" id="3.90.79.10">
    <property type="entry name" value="Nucleoside Triphosphate Pyrophosphohydrolase"/>
    <property type="match status" value="1"/>
</dbReference>
<gene>
    <name evidence="2" type="ORF">Q4Q35_03030</name>
</gene>
<dbReference type="PANTHER" id="PTHR43736:SF4">
    <property type="entry name" value="SLR1690 PROTEIN"/>
    <property type="match status" value="1"/>
</dbReference>
<keyword evidence="2" id="KW-0378">Hydrolase</keyword>